<dbReference type="RefSeq" id="XP_027615696.1">
    <property type="nucleotide sequence ID" value="XM_027759895.1"/>
</dbReference>
<reference evidence="1 2" key="1">
    <citation type="journal article" date="2018" name="Sci. Rep.">
        <title>Genome sequence of the cauliflower mushroom Sparassis crispa (Hanabiratake) and its association with beneficial usage.</title>
        <authorList>
            <person name="Kiyama R."/>
            <person name="Furutani Y."/>
            <person name="Kawaguchi K."/>
            <person name="Nakanishi T."/>
        </authorList>
    </citation>
    <scope>NUCLEOTIDE SEQUENCE [LARGE SCALE GENOMIC DNA]</scope>
</reference>
<accession>A0A401GRE8</accession>
<name>A0A401GRE8_9APHY</name>
<comment type="caution">
    <text evidence="1">The sequence shown here is derived from an EMBL/GenBank/DDBJ whole genome shotgun (WGS) entry which is preliminary data.</text>
</comment>
<dbReference type="InParanoid" id="A0A401GRE8"/>
<dbReference type="EMBL" id="BFAD01000006">
    <property type="protein sequence ID" value="GBE84783.1"/>
    <property type="molecule type" value="Genomic_DNA"/>
</dbReference>
<protein>
    <submittedName>
        <fullName evidence="1">Uncharacterized protein</fullName>
    </submittedName>
</protein>
<proteinExistence type="predicted"/>
<sequence>MGLSDLRNCYTAFETGSSEESNTASRSVKPGPHRFGDRFCMDVGCDSSPKSNAAWASPAEICKYRGAA</sequence>
<evidence type="ECO:0000313" key="2">
    <source>
        <dbReference type="Proteomes" id="UP000287166"/>
    </source>
</evidence>
<dbReference type="Proteomes" id="UP000287166">
    <property type="component" value="Unassembled WGS sequence"/>
</dbReference>
<dbReference type="AlphaFoldDB" id="A0A401GRE8"/>
<evidence type="ECO:0000313" key="1">
    <source>
        <dbReference type="EMBL" id="GBE84783.1"/>
    </source>
</evidence>
<organism evidence="1 2">
    <name type="scientific">Sparassis crispa</name>
    <dbReference type="NCBI Taxonomy" id="139825"/>
    <lineage>
        <taxon>Eukaryota</taxon>
        <taxon>Fungi</taxon>
        <taxon>Dikarya</taxon>
        <taxon>Basidiomycota</taxon>
        <taxon>Agaricomycotina</taxon>
        <taxon>Agaricomycetes</taxon>
        <taxon>Polyporales</taxon>
        <taxon>Sparassidaceae</taxon>
        <taxon>Sparassis</taxon>
    </lineage>
</organism>
<dbReference type="GeneID" id="38781700"/>
<gene>
    <name evidence="1" type="ORF">SCP_0607630</name>
</gene>
<keyword evidence="2" id="KW-1185">Reference proteome</keyword>
<dbReference type="OrthoDB" id="6132759at2759"/>